<reference evidence="5 6" key="1">
    <citation type="submission" date="2018-08" db="EMBL/GenBank/DDBJ databases">
        <title>A genome reference for cultivated species of the human gut microbiota.</title>
        <authorList>
            <person name="Zou Y."/>
            <person name="Xue W."/>
            <person name="Luo G."/>
        </authorList>
    </citation>
    <scope>NUCLEOTIDE SEQUENCE [LARGE SCALE GENOMIC DNA]</scope>
    <source>
        <strain evidence="5 6">AF24-29</strain>
    </source>
</reference>
<name>A0A412G533_9FIRM</name>
<evidence type="ECO:0000313" key="5">
    <source>
        <dbReference type="EMBL" id="RGR75911.1"/>
    </source>
</evidence>
<gene>
    <name evidence="5" type="ORF">DWY25_04005</name>
</gene>
<dbReference type="PANTHER" id="PTHR44846:SF17">
    <property type="entry name" value="GNTR-FAMILY TRANSCRIPTIONAL REGULATOR"/>
    <property type="match status" value="1"/>
</dbReference>
<dbReference type="SUPFAM" id="SSF46785">
    <property type="entry name" value="Winged helix' DNA-binding domain"/>
    <property type="match status" value="2"/>
</dbReference>
<comment type="caution">
    <text evidence="5">The sequence shown here is derived from an EMBL/GenBank/DDBJ whole genome shotgun (WGS) entry which is preliminary data.</text>
</comment>
<proteinExistence type="predicted"/>
<dbReference type="PROSITE" id="PS50949">
    <property type="entry name" value="HTH_GNTR"/>
    <property type="match status" value="2"/>
</dbReference>
<dbReference type="GO" id="GO:0003677">
    <property type="term" value="F:DNA binding"/>
    <property type="evidence" value="ECO:0007669"/>
    <property type="project" value="UniProtKB-KW"/>
</dbReference>
<keyword evidence="1" id="KW-0805">Transcription regulation</keyword>
<keyword evidence="6" id="KW-1185">Reference proteome</keyword>
<dbReference type="GO" id="GO:0045892">
    <property type="term" value="P:negative regulation of DNA-templated transcription"/>
    <property type="evidence" value="ECO:0007669"/>
    <property type="project" value="TreeGrafter"/>
</dbReference>
<dbReference type="InterPro" id="IPR000524">
    <property type="entry name" value="Tscrpt_reg_HTH_GntR"/>
</dbReference>
<dbReference type="SMART" id="SM00345">
    <property type="entry name" value="HTH_GNTR"/>
    <property type="match status" value="2"/>
</dbReference>
<dbReference type="EMBL" id="QRUP01000003">
    <property type="protein sequence ID" value="RGR75911.1"/>
    <property type="molecule type" value="Genomic_DNA"/>
</dbReference>
<dbReference type="Gene3D" id="1.10.10.10">
    <property type="entry name" value="Winged helix-like DNA-binding domain superfamily/Winged helix DNA-binding domain"/>
    <property type="match status" value="2"/>
</dbReference>
<dbReference type="AlphaFoldDB" id="A0A412G533"/>
<evidence type="ECO:0000259" key="4">
    <source>
        <dbReference type="PROSITE" id="PS50949"/>
    </source>
</evidence>
<evidence type="ECO:0000256" key="2">
    <source>
        <dbReference type="ARBA" id="ARBA00023125"/>
    </source>
</evidence>
<keyword evidence="2" id="KW-0238">DNA-binding</keyword>
<keyword evidence="3" id="KW-0804">Transcription</keyword>
<dbReference type="PANTHER" id="PTHR44846">
    <property type="entry name" value="MANNOSYL-D-GLYCERATE TRANSPORT/METABOLISM SYSTEM REPRESSOR MNGR-RELATED"/>
    <property type="match status" value="1"/>
</dbReference>
<protein>
    <submittedName>
        <fullName evidence="5">GntR family transcriptional regulator</fullName>
    </submittedName>
</protein>
<evidence type="ECO:0000313" key="6">
    <source>
        <dbReference type="Proteomes" id="UP000284178"/>
    </source>
</evidence>
<evidence type="ECO:0000256" key="3">
    <source>
        <dbReference type="ARBA" id="ARBA00023163"/>
    </source>
</evidence>
<dbReference type="Proteomes" id="UP000284178">
    <property type="component" value="Unassembled WGS sequence"/>
</dbReference>
<organism evidence="5 6">
    <name type="scientific">Holdemania filiformis</name>
    <dbReference type="NCBI Taxonomy" id="61171"/>
    <lineage>
        <taxon>Bacteria</taxon>
        <taxon>Bacillati</taxon>
        <taxon>Bacillota</taxon>
        <taxon>Erysipelotrichia</taxon>
        <taxon>Erysipelotrichales</taxon>
        <taxon>Erysipelotrichaceae</taxon>
        <taxon>Holdemania</taxon>
    </lineage>
</organism>
<sequence length="495" mass="56515">MRKEAYVLKEISLYDYLYQSVLTQLACGALRQGDRLPSQTELCRQYNVGITTVRRVYRMLQAEGVIDCEARTKAVIRCDLTNAEITRMIQNRKLYILDIYRSLAPLYPFLQAQGAFRIKELEPLRNLLRQSVQAEEQRGRLHCYSQLLETLFSPFNNQLLKDWHQEVSHVTYVPLYATLQLDPRVALPLEEFQQLFNELLEAMANSEISACEARLRQIYDKGWMRAEKILDALAPESEGQRKVPAYSWAALASRTPKYTAIACSLLERIRAGEFDDQRYIPSIPQLMQEYSASLATIRSAVAVLNDIGVIRTAAKKGSVIVSPSDFSLAPMKLDKAIVEENIVTFLDALQLLTLCWTPLVRVLFPKWTSAFRQALAERLEALPSSAGILAGELLRQLREGALYAGQRQFLTQLEDLLLWGHYLKRLPNLKLPDALLPERLCDDQRRIVQALKESEEAIFITLTQRLFDEAYAIARDLARQTEAEISRFPAALEKA</sequence>
<feature type="domain" description="HTH gntR-type" evidence="4">
    <location>
        <begin position="11"/>
        <end position="79"/>
    </location>
</feature>
<evidence type="ECO:0000256" key="1">
    <source>
        <dbReference type="ARBA" id="ARBA00023015"/>
    </source>
</evidence>
<dbReference type="GO" id="GO:0003700">
    <property type="term" value="F:DNA-binding transcription factor activity"/>
    <property type="evidence" value="ECO:0007669"/>
    <property type="project" value="InterPro"/>
</dbReference>
<dbReference type="CDD" id="cd07377">
    <property type="entry name" value="WHTH_GntR"/>
    <property type="match status" value="1"/>
</dbReference>
<dbReference type="Pfam" id="PF00392">
    <property type="entry name" value="GntR"/>
    <property type="match status" value="2"/>
</dbReference>
<feature type="domain" description="HTH gntR-type" evidence="4">
    <location>
        <begin position="255"/>
        <end position="323"/>
    </location>
</feature>
<dbReference type="InterPro" id="IPR036388">
    <property type="entry name" value="WH-like_DNA-bd_sf"/>
</dbReference>
<dbReference type="InterPro" id="IPR050679">
    <property type="entry name" value="Bact_HTH_transcr_reg"/>
</dbReference>
<accession>A0A412G533</accession>
<dbReference type="InterPro" id="IPR036390">
    <property type="entry name" value="WH_DNA-bd_sf"/>
</dbReference>